<dbReference type="EMBL" id="UOFE01000030">
    <property type="protein sequence ID" value="VAW52836.1"/>
    <property type="molecule type" value="Genomic_DNA"/>
</dbReference>
<evidence type="ECO:0000256" key="3">
    <source>
        <dbReference type="ARBA" id="ARBA00022679"/>
    </source>
</evidence>
<feature type="non-terminal residue" evidence="5">
    <location>
        <position position="264"/>
    </location>
</feature>
<dbReference type="GO" id="GO:0032259">
    <property type="term" value="P:methylation"/>
    <property type="evidence" value="ECO:0007669"/>
    <property type="project" value="UniProtKB-KW"/>
</dbReference>
<dbReference type="AlphaFoldDB" id="A0A3B0X7U4"/>
<reference evidence="5" key="1">
    <citation type="submission" date="2018-06" db="EMBL/GenBank/DDBJ databases">
        <authorList>
            <person name="Zhirakovskaya E."/>
        </authorList>
    </citation>
    <scope>NUCLEOTIDE SEQUENCE</scope>
</reference>
<comment type="pathway">
    <text evidence="4">Phospholipid metabolism.</text>
</comment>
<dbReference type="PROSITE" id="PS51608">
    <property type="entry name" value="SAM_MT_UBIE"/>
    <property type="match status" value="1"/>
</dbReference>
<dbReference type="Pfam" id="PF01209">
    <property type="entry name" value="Ubie_methyltran"/>
    <property type="match status" value="1"/>
</dbReference>
<dbReference type="InterPro" id="IPR029063">
    <property type="entry name" value="SAM-dependent_MTases_sf"/>
</dbReference>
<dbReference type="SUPFAM" id="SSF53335">
    <property type="entry name" value="S-adenosyl-L-methionine-dependent methyltransferases"/>
    <property type="match status" value="1"/>
</dbReference>
<dbReference type="GO" id="GO:0008168">
    <property type="term" value="F:methyltransferase activity"/>
    <property type="evidence" value="ECO:0007669"/>
    <property type="project" value="UniProtKB-KW"/>
</dbReference>
<proteinExistence type="predicted"/>
<protein>
    <recommendedName>
        <fullName evidence="6">Methyltransferase domain-containing protein</fullName>
    </recommendedName>
</protein>
<dbReference type="InterPro" id="IPR004033">
    <property type="entry name" value="UbiE/COQ5_MeTrFase"/>
</dbReference>
<accession>A0A3B0X7U4</accession>
<name>A0A3B0X7U4_9ZZZZ</name>
<keyword evidence="2" id="KW-0489">Methyltransferase</keyword>
<evidence type="ECO:0000256" key="1">
    <source>
        <dbReference type="ARBA" id="ARBA00005189"/>
    </source>
</evidence>
<evidence type="ECO:0008006" key="6">
    <source>
        <dbReference type="Google" id="ProtNLM"/>
    </source>
</evidence>
<evidence type="ECO:0000256" key="2">
    <source>
        <dbReference type="ARBA" id="ARBA00022603"/>
    </source>
</evidence>
<dbReference type="PANTHER" id="PTHR44307">
    <property type="entry name" value="PHOSPHOETHANOLAMINE METHYLTRANSFERASE"/>
    <property type="match status" value="1"/>
</dbReference>
<evidence type="ECO:0000256" key="4">
    <source>
        <dbReference type="ARBA" id="ARBA00025707"/>
    </source>
</evidence>
<gene>
    <name evidence="5" type="ORF">MNBD_GAMMA05-584</name>
</gene>
<keyword evidence="3" id="KW-0808">Transferase</keyword>
<dbReference type="PANTHER" id="PTHR44307:SF2">
    <property type="entry name" value="PHOSPHOETHANOLAMINE METHYLTRANSFERASE ISOFORM X1"/>
    <property type="match status" value="1"/>
</dbReference>
<comment type="pathway">
    <text evidence="1">Lipid metabolism.</text>
</comment>
<evidence type="ECO:0000313" key="5">
    <source>
        <dbReference type="EMBL" id="VAW52836.1"/>
    </source>
</evidence>
<dbReference type="Gene3D" id="3.40.50.150">
    <property type="entry name" value="Vaccinia Virus protein VP39"/>
    <property type="match status" value="1"/>
</dbReference>
<sequence>MQNPERKKMIQQGFDTVAAGYDHPSLSFFPETAKRLVEHLNLNPTDKLLDVCTGTGVVALTAAKKLTQGNVTGIDLSSGMLQQAKNKSVEQGLSNTDFQQMDLEYLTFEEGTFDVATSSFGLFFLEDMTAGLTNIARTVKPGGKVAITTFAGEAFSPMADIFLENYKATGRDMPKPSWRKLSTEELVREQFKAVDITNVSIHHEPLGYHMTDAQMWWDVVWNAGWRSLMNQMDEEEQKLFQIEHLKEIDELISNDGVWFNTEVL</sequence>
<organism evidence="5">
    <name type="scientific">hydrothermal vent metagenome</name>
    <dbReference type="NCBI Taxonomy" id="652676"/>
    <lineage>
        <taxon>unclassified sequences</taxon>
        <taxon>metagenomes</taxon>
        <taxon>ecological metagenomes</taxon>
    </lineage>
</organism>
<dbReference type="CDD" id="cd02440">
    <property type="entry name" value="AdoMet_MTases"/>
    <property type="match status" value="1"/>
</dbReference>